<evidence type="ECO:0000313" key="2">
    <source>
        <dbReference type="EMBL" id="QIA65264.1"/>
    </source>
</evidence>
<dbReference type="KEGG" id="vas:GT360_17070"/>
<evidence type="ECO:0000256" key="1">
    <source>
        <dbReference type="SAM" id="SignalP"/>
    </source>
</evidence>
<dbReference type="Pfam" id="PF13729">
    <property type="entry name" value="TraF_2"/>
    <property type="match status" value="1"/>
</dbReference>
<protein>
    <submittedName>
        <fullName evidence="2">Conjugal transfer protein TraF</fullName>
    </submittedName>
</protein>
<dbReference type="AlphaFoldDB" id="A0A7Z2T6F6"/>
<name>A0A7Z2T6F6_9VIBR</name>
<keyword evidence="3" id="KW-1185">Reference proteome</keyword>
<dbReference type="SUPFAM" id="SSF56935">
    <property type="entry name" value="Porins"/>
    <property type="match status" value="1"/>
</dbReference>
<feature type="chain" id="PRO_5031526357" evidence="1">
    <location>
        <begin position="22"/>
        <end position="359"/>
    </location>
</feature>
<dbReference type="InterPro" id="IPR032811">
    <property type="entry name" value="Put_conjugal_transfer"/>
</dbReference>
<reference evidence="2 3" key="1">
    <citation type="submission" date="2020-01" db="EMBL/GenBank/DDBJ databases">
        <title>Whole genome and functional gene identification of agarase of Vibrio HN897.</title>
        <authorList>
            <person name="Liu Y."/>
            <person name="Zhao Z."/>
        </authorList>
    </citation>
    <scope>NUCLEOTIDE SEQUENCE [LARGE SCALE GENOMIC DNA]</scope>
    <source>
        <strain evidence="2 3">HN897</strain>
    </source>
</reference>
<proteinExistence type="predicted"/>
<dbReference type="EMBL" id="CP047476">
    <property type="protein sequence ID" value="QIA65264.1"/>
    <property type="molecule type" value="Genomic_DNA"/>
</dbReference>
<dbReference type="Proteomes" id="UP000464262">
    <property type="component" value="Chromosome 2"/>
</dbReference>
<feature type="signal peptide" evidence="1">
    <location>
        <begin position="1"/>
        <end position="21"/>
    </location>
</feature>
<sequence length="359" mass="38975">MRTSTLRLLPIAILFATASHAGNYAIDARGDAMGGVGVVSGDFLTAPFYNPALTAIYRRSNNVGMLLPSIGFNYNDQHNMLDDIDRAISATDPGDIQDALDDLDGDTAGVTIGAAAAFAIPNRYVSMNAYGKLYSESFAQANVGANVNDSTIEGAAIGVLEGGLSIAKYMTLLGHHWSFGVTPKLQRIYTYSYSSSLQDFSLSDIRDNGDAETTFNYDLGALWFYGPLRVGLSGKNMVSRDITTADGNYSYKMRPQYTVGTGLIADFWQVSVDYDLNEAKNFTFVDDNKQMLRIGGEVDLMRQFKFRAGYYTNLAASDDEGTVTAGLGISPLNITQMDIGVSYTNENAMGVYLNFLSSY</sequence>
<dbReference type="Gene3D" id="2.40.160.60">
    <property type="entry name" value="Outer membrane protein transport protein (OMPP1/FadL/TodX)"/>
    <property type="match status" value="1"/>
</dbReference>
<evidence type="ECO:0000313" key="3">
    <source>
        <dbReference type="Proteomes" id="UP000464262"/>
    </source>
</evidence>
<gene>
    <name evidence="2" type="ORF">GT360_17070</name>
</gene>
<dbReference type="RefSeq" id="WP_164650164.1">
    <property type="nucleotide sequence ID" value="NZ_CP047476.1"/>
</dbReference>
<organism evidence="2 3">
    <name type="scientific">Vibrio astriarenae</name>
    <dbReference type="NCBI Taxonomy" id="1481923"/>
    <lineage>
        <taxon>Bacteria</taxon>
        <taxon>Pseudomonadati</taxon>
        <taxon>Pseudomonadota</taxon>
        <taxon>Gammaproteobacteria</taxon>
        <taxon>Vibrionales</taxon>
        <taxon>Vibrionaceae</taxon>
        <taxon>Vibrio</taxon>
    </lineage>
</organism>
<keyword evidence="1" id="KW-0732">Signal</keyword>
<accession>A0A7Z2T6F6</accession>